<name>A0A9X2D9C3_9ACTN</name>
<evidence type="ECO:0000313" key="3">
    <source>
        <dbReference type="Proteomes" id="UP001139485"/>
    </source>
</evidence>
<dbReference type="GO" id="GO:0003824">
    <property type="term" value="F:catalytic activity"/>
    <property type="evidence" value="ECO:0007669"/>
    <property type="project" value="UniProtKB-ARBA"/>
</dbReference>
<dbReference type="EMBL" id="JAMOIL010000019">
    <property type="protein sequence ID" value="MCM0621545.1"/>
    <property type="molecule type" value="Genomic_DNA"/>
</dbReference>
<dbReference type="InterPro" id="IPR051683">
    <property type="entry name" value="Enoyl-CoA_Hydratase/Isomerase"/>
</dbReference>
<keyword evidence="3" id="KW-1185">Reference proteome</keyword>
<sequence>MSGPVEYDLQAGCARLTLSAPDRGNALDAASAGALLAAVQQAGRDGARVILLRAQGRFFCVGGDLAAFAGSDDVGGYVDDLAETLHRTVSELTRSPAVVVSAVQGAAAGAGFPLAAAADVVLAARSASFGLGYGRVGLSVDGGTTLLTQTLGLHRTLRLALLGDRLTAAEAHDAGLVARVVEDDGLDAASEEVVASLLAGSASAAARTKALLREGLGVVPEALMREETLAIRALVESPDGREGVRAFLAKEPPAFG</sequence>
<dbReference type="RefSeq" id="WP_250827954.1">
    <property type="nucleotide sequence ID" value="NZ_JAMOIL010000019.1"/>
</dbReference>
<gene>
    <name evidence="2" type="ORF">M8330_14725</name>
</gene>
<dbReference type="Proteomes" id="UP001139485">
    <property type="component" value="Unassembled WGS sequence"/>
</dbReference>
<dbReference type="CDD" id="cd06558">
    <property type="entry name" value="crotonase-like"/>
    <property type="match status" value="1"/>
</dbReference>
<dbReference type="PANTHER" id="PTHR42964">
    <property type="entry name" value="ENOYL-COA HYDRATASE"/>
    <property type="match status" value="1"/>
</dbReference>
<proteinExistence type="inferred from homology"/>
<dbReference type="SUPFAM" id="SSF52096">
    <property type="entry name" value="ClpP/crotonase"/>
    <property type="match status" value="1"/>
</dbReference>
<comment type="caution">
    <text evidence="2">The sequence shown here is derived from an EMBL/GenBank/DDBJ whole genome shotgun (WGS) entry which is preliminary data.</text>
</comment>
<protein>
    <submittedName>
        <fullName evidence="2">Enoyl-CoA hydratase/isomerase family protein</fullName>
    </submittedName>
</protein>
<dbReference type="InterPro" id="IPR001753">
    <property type="entry name" value="Enoyl-CoA_hydra/iso"/>
</dbReference>
<dbReference type="InterPro" id="IPR029045">
    <property type="entry name" value="ClpP/crotonase-like_dom_sf"/>
</dbReference>
<comment type="similarity">
    <text evidence="1">Belongs to the enoyl-CoA hydratase/isomerase family.</text>
</comment>
<dbReference type="Gene3D" id="3.90.226.10">
    <property type="entry name" value="2-enoyl-CoA Hydratase, Chain A, domain 1"/>
    <property type="match status" value="1"/>
</dbReference>
<dbReference type="AlphaFoldDB" id="A0A9X2D9C3"/>
<accession>A0A9X2D9C3</accession>
<dbReference type="Pfam" id="PF00378">
    <property type="entry name" value="ECH_1"/>
    <property type="match status" value="1"/>
</dbReference>
<organism evidence="2 3">
    <name type="scientific">Nocardioides bruguierae</name>
    <dbReference type="NCBI Taxonomy" id="2945102"/>
    <lineage>
        <taxon>Bacteria</taxon>
        <taxon>Bacillati</taxon>
        <taxon>Actinomycetota</taxon>
        <taxon>Actinomycetes</taxon>
        <taxon>Propionibacteriales</taxon>
        <taxon>Nocardioidaceae</taxon>
        <taxon>Nocardioides</taxon>
    </lineage>
</organism>
<dbReference type="PANTHER" id="PTHR42964:SF1">
    <property type="entry name" value="POLYKETIDE BIOSYNTHESIS ENOYL-COA HYDRATASE PKSH-RELATED"/>
    <property type="match status" value="1"/>
</dbReference>
<evidence type="ECO:0000313" key="2">
    <source>
        <dbReference type="EMBL" id="MCM0621545.1"/>
    </source>
</evidence>
<dbReference type="GO" id="GO:0008300">
    <property type="term" value="P:isoprenoid catabolic process"/>
    <property type="evidence" value="ECO:0007669"/>
    <property type="project" value="TreeGrafter"/>
</dbReference>
<reference evidence="2" key="1">
    <citation type="submission" date="2022-05" db="EMBL/GenBank/DDBJ databases">
        <authorList>
            <person name="Tuo L."/>
        </authorList>
    </citation>
    <scope>NUCLEOTIDE SEQUENCE</scope>
    <source>
        <strain evidence="2">BSK12Z-4</strain>
    </source>
</reference>
<evidence type="ECO:0000256" key="1">
    <source>
        <dbReference type="ARBA" id="ARBA00005254"/>
    </source>
</evidence>